<proteinExistence type="predicted"/>
<dbReference type="EMBL" id="JABAFR010000026">
    <property type="protein sequence ID" value="NME45130.1"/>
    <property type="molecule type" value="Genomic_DNA"/>
</dbReference>
<accession>A0A7X9RHP4</accession>
<dbReference type="AlphaFoldDB" id="A0A7X9RHP4"/>
<comment type="caution">
    <text evidence="1">The sequence shown here is derived from an EMBL/GenBank/DDBJ whole genome shotgun (WGS) entry which is preliminary data.</text>
</comment>
<dbReference type="Proteomes" id="UP000540014">
    <property type="component" value="Unassembled WGS sequence"/>
</dbReference>
<sequence length="228" mass="26171">MSNADQYIAKIIFQNRILTYSGQQFEDFFVSIMTKSNPSFYPVKAYGNIGDEKNDGFDRTTGTYYQIFAPEDSHKDQTIYDAIKKLKTDFKGLYEHWNDTIPIKKFYFVINDKNKGLPSTIHKAIIELDKEYNDISINPFTAKDLASIFDLLDWDSRLDVIGFIPDEILPVVEIDALNETVSHLMKVELSGTSLDSFIVPDFDKKILFNGLSEIVKNKLVTGSYKKIF</sequence>
<evidence type="ECO:0000313" key="1">
    <source>
        <dbReference type="EMBL" id="NME45130.1"/>
    </source>
</evidence>
<gene>
    <name evidence="1" type="ORF">HF861_09590</name>
</gene>
<evidence type="ECO:0000313" key="2">
    <source>
        <dbReference type="Proteomes" id="UP000540014"/>
    </source>
</evidence>
<dbReference type="RefSeq" id="WP_168966255.1">
    <property type="nucleotide sequence ID" value="NZ_JABAFR010000026.1"/>
</dbReference>
<protein>
    <submittedName>
        <fullName evidence="1">Uncharacterized protein</fullName>
    </submittedName>
</protein>
<organism evidence="1 2">
    <name type="scientific">Faecalicoccus pleomorphus</name>
    <dbReference type="NCBI Taxonomy" id="1323"/>
    <lineage>
        <taxon>Bacteria</taxon>
        <taxon>Bacillati</taxon>
        <taxon>Bacillota</taxon>
        <taxon>Erysipelotrichia</taxon>
        <taxon>Erysipelotrichales</taxon>
        <taxon>Erysipelotrichaceae</taxon>
        <taxon>Faecalicoccus</taxon>
    </lineage>
</organism>
<reference evidence="1 2" key="1">
    <citation type="submission" date="2020-04" db="EMBL/GenBank/DDBJ databases">
        <authorList>
            <person name="Hitch T.C.A."/>
            <person name="Wylensek D."/>
            <person name="Clavel T."/>
        </authorList>
    </citation>
    <scope>NUCLEOTIDE SEQUENCE [LARGE SCALE GENOMIC DNA]</scope>
    <source>
        <strain evidence="1 2">BSM-383-APC-22F</strain>
    </source>
</reference>
<name>A0A7X9RHP4_9FIRM</name>